<dbReference type="CDD" id="cd03788">
    <property type="entry name" value="GT20_TPS"/>
    <property type="match status" value="1"/>
</dbReference>
<dbReference type="EC" id="2.4.1.15" evidence="3"/>
<organism evidence="3 4">
    <name type="scientific">Keguizhuia sedimenti</name>
    <dbReference type="NCBI Taxonomy" id="3064264"/>
    <lineage>
        <taxon>Bacteria</taxon>
        <taxon>Pseudomonadati</taxon>
        <taxon>Pseudomonadota</taxon>
        <taxon>Betaproteobacteria</taxon>
        <taxon>Burkholderiales</taxon>
        <taxon>Oxalobacteraceae</taxon>
        <taxon>Keguizhuia</taxon>
    </lineage>
</organism>
<keyword evidence="2" id="KW-1133">Transmembrane helix</keyword>
<accession>A0ABU1BSF3</accession>
<dbReference type="GO" id="GO:0003825">
    <property type="term" value="F:alpha,alpha-trehalose-phosphate synthase (UDP-forming) activity"/>
    <property type="evidence" value="ECO:0007669"/>
    <property type="project" value="UniProtKB-EC"/>
</dbReference>
<feature type="transmembrane region" description="Helical" evidence="2">
    <location>
        <begin position="20"/>
        <end position="41"/>
    </location>
</feature>
<dbReference type="PANTHER" id="PTHR10788:SF106">
    <property type="entry name" value="BCDNA.GH08860"/>
    <property type="match status" value="1"/>
</dbReference>
<dbReference type="SUPFAM" id="SSF53756">
    <property type="entry name" value="UDP-Glycosyltransferase/glycogen phosphorylase"/>
    <property type="match status" value="1"/>
</dbReference>
<evidence type="ECO:0000256" key="2">
    <source>
        <dbReference type="SAM" id="Phobius"/>
    </source>
</evidence>
<dbReference type="Gene3D" id="3.40.50.2000">
    <property type="entry name" value="Glycogen Phosphorylase B"/>
    <property type="match status" value="2"/>
</dbReference>
<protein>
    <submittedName>
        <fullName evidence="3">Trehalose-6-phosphate synthase</fullName>
        <ecNumber evidence="3">2.4.1.15</ecNumber>
    </submittedName>
</protein>
<evidence type="ECO:0000313" key="3">
    <source>
        <dbReference type="EMBL" id="MDQ9171962.1"/>
    </source>
</evidence>
<dbReference type="Pfam" id="PF00982">
    <property type="entry name" value="Glyco_transf_20"/>
    <property type="match status" value="1"/>
</dbReference>
<keyword evidence="3" id="KW-0808">Transferase</keyword>
<keyword evidence="2" id="KW-0812">Transmembrane</keyword>
<dbReference type="InterPro" id="IPR001830">
    <property type="entry name" value="Glyco_trans_20"/>
</dbReference>
<sequence>MATEPQKPEVMPFRSFRLSLRFIAPLALVLVLFAYVVVPLVGNMTLRWFTRDLDTRSQMLASALQEPLQEYVPQKSQRRITQLFDRSVQQDGRLYALAFCDPGGTLLYKTVAYPTAALGCHMAEEGRELRQTLVDLPEGKVHVTESPVNREAEYLGKLILVHDMSFIERRSSEAQKYVIALFALLAVVISLITVFVAHISWRGWIHAMKGILRRDVVTRSQANTPPELRPLVGDLRALLHEYNVERRVEEHSPQMWTPEKLRSLLHDELAGDEIIVVSNREPYIHHRTAEGVEVRRPASGLVTAVEPVMRACSGTWIAHGAGSADRETVDLNDRVAVPPKRPSYTLRRVWLSKEEEQGYYYGFANEGLWPLCHIAHVRPVFRTADWEYYVTVNQRFADAVIAEAHTDDPIVLVQDYHFALVPRMVREKLPRATIIMFWHIPWPNPESFGICPWREEILEGLLGSTLLGFHTPFHCKNFIETVDRYLETRIEHEASTITYGGDVTQVEPYPISIAWPEGDLPSIAECYRSVRHELGVGEKHLLALGVDRLDYTKGILERFQAVERMLEMHPALIGRFSLVQIAAPSRSSLDEYQNFESRVRMLAQRINKRFGSENYEPILLKIQHYESDQVVRYYRAAEVCVVTSLHDGMNLVAKEYIAAREDERGVLVLSQFTGAARELHEALIINPYHIEQGADALYRALTMPELEQRDRMRAMRSLVRDFNVYRWAGRMLLDAARLRRREQIRARIHAYNRKSLRRVV</sequence>
<reference evidence="3 4" key="1">
    <citation type="submission" date="2023-08" db="EMBL/GenBank/DDBJ databases">
        <title>Oxalobacteraceae gen .nov., isolated from river sludge outside the plant.</title>
        <authorList>
            <person name="Zhao S.Y."/>
        </authorList>
    </citation>
    <scope>NUCLEOTIDE SEQUENCE [LARGE SCALE GENOMIC DNA]</scope>
    <source>
        <strain evidence="3 4">R-40</strain>
    </source>
</reference>
<evidence type="ECO:0000313" key="4">
    <source>
        <dbReference type="Proteomes" id="UP001225596"/>
    </source>
</evidence>
<name>A0ABU1BSF3_9BURK</name>
<keyword evidence="4" id="KW-1185">Reference proteome</keyword>
<dbReference type="EMBL" id="JAUYVH010000014">
    <property type="protein sequence ID" value="MDQ9171962.1"/>
    <property type="molecule type" value="Genomic_DNA"/>
</dbReference>
<comment type="similarity">
    <text evidence="1">Belongs to the glycosyltransferase 20 family.</text>
</comment>
<keyword evidence="2" id="KW-0472">Membrane</keyword>
<feature type="transmembrane region" description="Helical" evidence="2">
    <location>
        <begin position="177"/>
        <end position="201"/>
    </location>
</feature>
<dbReference type="Proteomes" id="UP001225596">
    <property type="component" value="Unassembled WGS sequence"/>
</dbReference>
<gene>
    <name evidence="3" type="ORF">Q8A64_16225</name>
</gene>
<keyword evidence="3" id="KW-0328">Glycosyltransferase</keyword>
<comment type="caution">
    <text evidence="3">The sequence shown here is derived from an EMBL/GenBank/DDBJ whole genome shotgun (WGS) entry which is preliminary data.</text>
</comment>
<evidence type="ECO:0000256" key="1">
    <source>
        <dbReference type="ARBA" id="ARBA00008799"/>
    </source>
</evidence>
<proteinExistence type="inferred from homology"/>
<dbReference type="PANTHER" id="PTHR10788">
    <property type="entry name" value="TREHALOSE-6-PHOSPHATE SYNTHASE"/>
    <property type="match status" value="1"/>
</dbReference>